<name>A0A5C7IR43_9ROSI</name>
<reference evidence="2" key="1">
    <citation type="journal article" date="2019" name="Gigascience">
        <title>De novo genome assembly of the endangered Acer yangbiense, a plant species with extremely small populations endemic to Yunnan Province, China.</title>
        <authorList>
            <person name="Yang J."/>
            <person name="Wariss H.M."/>
            <person name="Tao L."/>
            <person name="Zhang R."/>
            <person name="Yun Q."/>
            <person name="Hollingsworth P."/>
            <person name="Dao Z."/>
            <person name="Luo G."/>
            <person name="Guo H."/>
            <person name="Ma Y."/>
            <person name="Sun W."/>
        </authorList>
    </citation>
    <scope>NUCLEOTIDE SEQUENCE [LARGE SCALE GENOMIC DNA]</scope>
    <source>
        <strain evidence="2">cv. Malutang</strain>
    </source>
</reference>
<dbReference type="InterPro" id="IPR004158">
    <property type="entry name" value="DUF247_pln"/>
</dbReference>
<dbReference type="PANTHER" id="PTHR31170">
    <property type="entry name" value="BNAC04G53230D PROTEIN"/>
    <property type="match status" value="1"/>
</dbReference>
<protein>
    <submittedName>
        <fullName evidence="1">Uncharacterized protein</fullName>
    </submittedName>
</protein>
<sequence length="367" mass="41745">MGGNQSRDCSIDIDQNLEEVFESGADCCIYRVPPFLSEQNEEIYTPRFISIGPLHYGSAKLMGMEKQKTRFLSSFKGRVGAHKLKEFETYLRNQEQLICNHYSVTSKLPIRKFLSVILHNAVFIVELLTRYTIDPSEFLLNNEHLRNKIFTYLILIENQILFFVLDRLFSSTFPNSEGYPSFIHICHTYFVRERLKYVPPFPTQLQIKHFTDLMRHFLIPVEQSTGPPPGLQQFFDIPSVTKLYASRLEFKAMRGSWTKITLGKSKSGWDPGTVARPKAEVNGGSMRPKSGVGCVGSRVDIVEMKVDGGLEVSKGFKKLNDGLSVDDMTNFTEVIDNGPGFVVKDKSGIVAGPKVGKWNRWARDRVR</sequence>
<dbReference type="OrthoDB" id="591587at2759"/>
<dbReference type="PANTHER" id="PTHR31170:SF9">
    <property type="entry name" value="PROTEIN, PUTATIVE (DUF247)-RELATED"/>
    <property type="match status" value="1"/>
</dbReference>
<dbReference type="Proteomes" id="UP000323000">
    <property type="component" value="Chromosome 1"/>
</dbReference>
<dbReference type="AlphaFoldDB" id="A0A5C7IR43"/>
<comment type="caution">
    <text evidence="1">The sequence shown here is derived from an EMBL/GenBank/DDBJ whole genome shotgun (WGS) entry which is preliminary data.</text>
</comment>
<proteinExistence type="predicted"/>
<dbReference type="Pfam" id="PF03140">
    <property type="entry name" value="DUF247"/>
    <property type="match status" value="1"/>
</dbReference>
<gene>
    <name evidence="1" type="ORF">EZV62_000432</name>
</gene>
<dbReference type="EMBL" id="VAHF01000001">
    <property type="protein sequence ID" value="TXG71853.1"/>
    <property type="molecule type" value="Genomic_DNA"/>
</dbReference>
<evidence type="ECO:0000313" key="1">
    <source>
        <dbReference type="EMBL" id="TXG71853.1"/>
    </source>
</evidence>
<evidence type="ECO:0000313" key="2">
    <source>
        <dbReference type="Proteomes" id="UP000323000"/>
    </source>
</evidence>
<keyword evidence="2" id="KW-1185">Reference proteome</keyword>
<accession>A0A5C7IR43</accession>
<organism evidence="1 2">
    <name type="scientific">Acer yangbiense</name>
    <dbReference type="NCBI Taxonomy" id="1000413"/>
    <lineage>
        <taxon>Eukaryota</taxon>
        <taxon>Viridiplantae</taxon>
        <taxon>Streptophyta</taxon>
        <taxon>Embryophyta</taxon>
        <taxon>Tracheophyta</taxon>
        <taxon>Spermatophyta</taxon>
        <taxon>Magnoliopsida</taxon>
        <taxon>eudicotyledons</taxon>
        <taxon>Gunneridae</taxon>
        <taxon>Pentapetalae</taxon>
        <taxon>rosids</taxon>
        <taxon>malvids</taxon>
        <taxon>Sapindales</taxon>
        <taxon>Sapindaceae</taxon>
        <taxon>Hippocastanoideae</taxon>
        <taxon>Acereae</taxon>
        <taxon>Acer</taxon>
    </lineage>
</organism>